<dbReference type="AlphaFoldDB" id="A0A9E8KKZ2"/>
<dbReference type="GO" id="GO:0017004">
    <property type="term" value="P:cytochrome complex assembly"/>
    <property type="evidence" value="ECO:0007669"/>
    <property type="project" value="UniProtKB-KW"/>
</dbReference>
<comment type="subcellular location">
    <subcellularLocation>
        <location evidence="2">Cell inner membrane</location>
        <topology evidence="2">Multi-pass membrane protein</topology>
    </subcellularLocation>
</comment>
<keyword evidence="8 13" id="KW-0812">Transmembrane</keyword>
<evidence type="ECO:0000256" key="13">
    <source>
        <dbReference type="SAM" id="Phobius"/>
    </source>
</evidence>
<dbReference type="Proteomes" id="UP001164472">
    <property type="component" value="Chromosome"/>
</dbReference>
<dbReference type="GO" id="GO:0015232">
    <property type="term" value="F:heme transmembrane transporter activity"/>
    <property type="evidence" value="ECO:0007669"/>
    <property type="project" value="InterPro"/>
</dbReference>
<evidence type="ECO:0000313" key="14">
    <source>
        <dbReference type="EMBL" id="UZW76716.1"/>
    </source>
</evidence>
<feature type="transmembrane region" description="Helical" evidence="13">
    <location>
        <begin position="104"/>
        <end position="130"/>
    </location>
</feature>
<evidence type="ECO:0000256" key="10">
    <source>
        <dbReference type="ARBA" id="ARBA00022989"/>
    </source>
</evidence>
<dbReference type="KEGG" id="asem:NNL22_09110"/>
<keyword evidence="15" id="KW-1185">Reference proteome</keyword>
<evidence type="ECO:0000256" key="7">
    <source>
        <dbReference type="ARBA" id="ARBA00022519"/>
    </source>
</evidence>
<accession>A0A9E8KKZ2</accession>
<feature type="transmembrane region" description="Helical" evidence="13">
    <location>
        <begin position="170"/>
        <end position="194"/>
    </location>
</feature>
<dbReference type="PANTHER" id="PTHR30070">
    <property type="entry name" value="HEME EXPORTER PROTEIN B"/>
    <property type="match status" value="1"/>
</dbReference>
<comment type="function">
    <text evidence="1 12">Required for the export of heme to the periplasm for the biogenesis of c-type cytochromes.</text>
</comment>
<evidence type="ECO:0000256" key="4">
    <source>
        <dbReference type="ARBA" id="ARBA00016452"/>
    </source>
</evidence>
<evidence type="ECO:0000256" key="1">
    <source>
        <dbReference type="ARBA" id="ARBA00002442"/>
    </source>
</evidence>
<sequence>MNVSVQNTASPSVMSIFITVLKRDLTLAYRRRQDLVNPMIFFVIVVSLFPLGVSPEKSFLQEAGAGVVWVAALLATLLSLDSLFRSDFEDGSLEQIVLTPQPLFIMVLAKITAHWLVTGVPLIILSPMLGVMMHLDFDTIKVLMLTLLLGTPVLSLVGAIGAALTVGLRVGGVLISLLILPLYIPVLIFGTGTVQAAANMLPIEGYIALMGAIFALALTMSPLAAAAALRISLSN</sequence>
<evidence type="ECO:0000256" key="2">
    <source>
        <dbReference type="ARBA" id="ARBA00004429"/>
    </source>
</evidence>
<feature type="transmembrane region" description="Helical" evidence="13">
    <location>
        <begin position="142"/>
        <end position="164"/>
    </location>
</feature>
<evidence type="ECO:0000256" key="8">
    <source>
        <dbReference type="ARBA" id="ARBA00022692"/>
    </source>
</evidence>
<dbReference type="GO" id="GO:0005886">
    <property type="term" value="C:plasma membrane"/>
    <property type="evidence" value="ECO:0007669"/>
    <property type="project" value="UniProtKB-SubCell"/>
</dbReference>
<dbReference type="PANTHER" id="PTHR30070:SF1">
    <property type="entry name" value="CYTOCHROME C BIOGENESIS B-RELATED"/>
    <property type="match status" value="1"/>
</dbReference>
<dbReference type="InterPro" id="IPR026031">
    <property type="entry name" value="Cyt_c_CcmB_bac"/>
</dbReference>
<evidence type="ECO:0000313" key="15">
    <source>
        <dbReference type="Proteomes" id="UP001164472"/>
    </source>
</evidence>
<evidence type="ECO:0000256" key="9">
    <source>
        <dbReference type="ARBA" id="ARBA00022748"/>
    </source>
</evidence>
<keyword evidence="11 12" id="KW-0472">Membrane</keyword>
<evidence type="ECO:0000256" key="11">
    <source>
        <dbReference type="ARBA" id="ARBA00023136"/>
    </source>
</evidence>
<dbReference type="RefSeq" id="WP_251812864.1">
    <property type="nucleotide sequence ID" value="NZ_CP101527.1"/>
</dbReference>
<keyword evidence="6 12" id="KW-1003">Cell membrane</keyword>
<dbReference type="Pfam" id="PF03379">
    <property type="entry name" value="CcmB"/>
    <property type="match status" value="1"/>
</dbReference>
<dbReference type="PIRSF" id="PIRSF002764">
    <property type="entry name" value="CcmB"/>
    <property type="match status" value="1"/>
</dbReference>
<keyword evidence="5 12" id="KW-0813">Transport</keyword>
<keyword evidence="7 12" id="KW-0997">Cell inner membrane</keyword>
<evidence type="ECO:0000256" key="5">
    <source>
        <dbReference type="ARBA" id="ARBA00022448"/>
    </source>
</evidence>
<evidence type="ECO:0000256" key="3">
    <source>
        <dbReference type="ARBA" id="ARBA00010544"/>
    </source>
</evidence>
<evidence type="ECO:0000256" key="6">
    <source>
        <dbReference type="ARBA" id="ARBA00022475"/>
    </source>
</evidence>
<proteinExistence type="inferred from homology"/>
<gene>
    <name evidence="14" type="primary">ccmB</name>
    <name evidence="14" type="ORF">NNL22_09110</name>
</gene>
<name>A0A9E8KKZ2_9ALTE</name>
<feature type="transmembrane region" description="Helical" evidence="13">
    <location>
        <begin position="35"/>
        <end position="53"/>
    </location>
</feature>
<dbReference type="EMBL" id="CP101527">
    <property type="protein sequence ID" value="UZW76716.1"/>
    <property type="molecule type" value="Genomic_DNA"/>
</dbReference>
<keyword evidence="9 12" id="KW-0201">Cytochrome c-type biogenesis</keyword>
<comment type="similarity">
    <text evidence="3 12">Belongs to the CcmB/CycW/HelB family.</text>
</comment>
<dbReference type="GO" id="GO:1903607">
    <property type="term" value="P:cytochrome c biosynthetic process"/>
    <property type="evidence" value="ECO:0007669"/>
    <property type="project" value="TreeGrafter"/>
</dbReference>
<dbReference type="InterPro" id="IPR003544">
    <property type="entry name" value="Cyt_c_biogenesis_CcmB"/>
</dbReference>
<feature type="transmembrane region" description="Helical" evidence="13">
    <location>
        <begin position="206"/>
        <end position="229"/>
    </location>
</feature>
<dbReference type="NCBIfam" id="TIGR01190">
    <property type="entry name" value="ccmB"/>
    <property type="match status" value="1"/>
</dbReference>
<evidence type="ECO:0000256" key="12">
    <source>
        <dbReference type="PIRNR" id="PIRNR002764"/>
    </source>
</evidence>
<reference evidence="14" key="1">
    <citation type="submission" date="2022-07" db="EMBL/GenBank/DDBJ databases">
        <title>Alkalimarinus sp. nov., isolated from gut of a Alitta virens.</title>
        <authorList>
            <person name="Yang A.I."/>
            <person name="Shin N.-R."/>
        </authorList>
    </citation>
    <scope>NUCLEOTIDE SEQUENCE</scope>
    <source>
        <strain evidence="14">FA028</strain>
    </source>
</reference>
<feature type="transmembrane region" description="Helical" evidence="13">
    <location>
        <begin position="65"/>
        <end position="84"/>
    </location>
</feature>
<dbReference type="PRINTS" id="PR01414">
    <property type="entry name" value="CCMBBIOGNSIS"/>
</dbReference>
<protein>
    <recommendedName>
        <fullName evidence="4 12">Heme exporter protein B</fullName>
    </recommendedName>
</protein>
<keyword evidence="10 13" id="KW-1133">Transmembrane helix</keyword>
<organism evidence="14 15">
    <name type="scientific">Alkalimarinus sediminis</name>
    <dbReference type="NCBI Taxonomy" id="1632866"/>
    <lineage>
        <taxon>Bacteria</taxon>
        <taxon>Pseudomonadati</taxon>
        <taxon>Pseudomonadota</taxon>
        <taxon>Gammaproteobacteria</taxon>
        <taxon>Alteromonadales</taxon>
        <taxon>Alteromonadaceae</taxon>
        <taxon>Alkalimarinus</taxon>
    </lineage>
</organism>